<evidence type="ECO:0000256" key="3">
    <source>
        <dbReference type="ARBA" id="ARBA00022475"/>
    </source>
</evidence>
<dbReference type="InterPro" id="IPR050051">
    <property type="entry name" value="EccE_dom"/>
</dbReference>
<keyword evidence="3" id="KW-1003">Cell membrane</keyword>
<dbReference type="Pfam" id="PF11203">
    <property type="entry name" value="EccE"/>
    <property type="match status" value="1"/>
</dbReference>
<keyword evidence="4 7" id="KW-0812">Transmembrane</keyword>
<gene>
    <name evidence="9" type="ORF">BN1047_01326</name>
</gene>
<proteinExistence type="inferred from homology"/>
<comment type="subcellular location">
    <subcellularLocation>
        <location evidence="1">Cell membrane</location>
    </subcellularLocation>
</comment>
<evidence type="ECO:0000259" key="8">
    <source>
        <dbReference type="Pfam" id="PF11203"/>
    </source>
</evidence>
<evidence type="ECO:0000256" key="2">
    <source>
        <dbReference type="ARBA" id="ARBA00007759"/>
    </source>
</evidence>
<reference evidence="9" key="2">
    <citation type="submission" date="2015-09" db="EMBL/GenBank/DDBJ databases">
        <title>Draft genome sequence of Mycobacterium neoaurum DSM 44074.</title>
        <authorList>
            <person name="Croce O."/>
            <person name="Robert C."/>
            <person name="Raoult D."/>
            <person name="Drancourt M."/>
        </authorList>
    </citation>
    <scope>NUCLEOTIDE SEQUENCE</scope>
    <source>
        <strain evidence="9">DSM 44074</strain>
    </source>
</reference>
<accession>A0AAV2WH04</accession>
<dbReference type="GO" id="GO:0005886">
    <property type="term" value="C:plasma membrane"/>
    <property type="evidence" value="ECO:0007669"/>
    <property type="project" value="UniProtKB-SubCell"/>
</dbReference>
<organism evidence="9 10">
    <name type="scientific">Mycolicibacterium neoaurum</name>
    <name type="common">Mycobacterium neoaurum</name>
    <dbReference type="NCBI Taxonomy" id="1795"/>
    <lineage>
        <taxon>Bacteria</taxon>
        <taxon>Bacillati</taxon>
        <taxon>Actinomycetota</taxon>
        <taxon>Actinomycetes</taxon>
        <taxon>Mycobacteriales</taxon>
        <taxon>Mycobacteriaceae</taxon>
        <taxon>Mycolicibacterium</taxon>
    </lineage>
</organism>
<dbReference type="InterPro" id="IPR021368">
    <property type="entry name" value="T7SS_EccE"/>
</dbReference>
<evidence type="ECO:0000256" key="6">
    <source>
        <dbReference type="ARBA" id="ARBA00023136"/>
    </source>
</evidence>
<comment type="similarity">
    <text evidence="2">Belongs to the EccE family.</text>
</comment>
<keyword evidence="5 7" id="KW-1133">Transmembrane helix</keyword>
<dbReference type="RefSeq" id="WP_030137400.1">
    <property type="nucleotide sequence ID" value="NZ_LK021337.1"/>
</dbReference>
<evidence type="ECO:0000256" key="1">
    <source>
        <dbReference type="ARBA" id="ARBA00004236"/>
    </source>
</evidence>
<dbReference type="Proteomes" id="UP000028864">
    <property type="component" value="Unassembled WGS sequence"/>
</dbReference>
<evidence type="ECO:0000313" key="10">
    <source>
        <dbReference type="Proteomes" id="UP000028864"/>
    </source>
</evidence>
<feature type="domain" description="Type VII secretion system protein EccE" evidence="8">
    <location>
        <begin position="121"/>
        <end position="201"/>
    </location>
</feature>
<evidence type="ECO:0000313" key="9">
    <source>
        <dbReference type="EMBL" id="CDQ43459.1"/>
    </source>
</evidence>
<sequence length="294" mass="32017">MTVRLALALLFIVAAVLAYPYRSTTEQWVLGVSVVVVIGLFAWWRGDFATTKLARRWAIWRGNRGGTRRPARVTTATVVLGIEDPLDDELPVGLIAGYAERYGLRLDKVRITSREVGGQVQHWISLTLDAEQNLSALQARSAQIPVAQTTETVARRLADHLREGGWTVTAAQHAPRPVSDSAKETWRALTDESGFLTAYRIPVDVLAATLDQLRAYPCEERWTAVEFGPESVTSVAALRSAARPAGAPPVAGLSVLGGRQRSTLDALDPFSGHRLPGHQPAGTLADQLRWPSTV</sequence>
<evidence type="ECO:0000256" key="4">
    <source>
        <dbReference type="ARBA" id="ARBA00022692"/>
    </source>
</evidence>
<keyword evidence="6 7" id="KW-0472">Membrane</keyword>
<name>A0AAV2WH04_MYCNE</name>
<reference evidence="9" key="1">
    <citation type="submission" date="2014-05" db="EMBL/GenBank/DDBJ databases">
        <authorList>
            <person name="Urmite Genomes"/>
        </authorList>
    </citation>
    <scope>NUCLEOTIDE SEQUENCE</scope>
    <source>
        <strain evidence="9">DSM 44074</strain>
    </source>
</reference>
<evidence type="ECO:0000256" key="5">
    <source>
        <dbReference type="ARBA" id="ARBA00022989"/>
    </source>
</evidence>
<dbReference type="AlphaFoldDB" id="A0AAV2WH04"/>
<dbReference type="EMBL" id="LK021337">
    <property type="protein sequence ID" value="CDQ43459.1"/>
    <property type="molecule type" value="Genomic_DNA"/>
</dbReference>
<dbReference type="NCBIfam" id="TIGR03923">
    <property type="entry name" value="T7SS_EccE"/>
    <property type="match status" value="1"/>
</dbReference>
<evidence type="ECO:0000256" key="7">
    <source>
        <dbReference type="SAM" id="Phobius"/>
    </source>
</evidence>
<feature type="transmembrane region" description="Helical" evidence="7">
    <location>
        <begin position="28"/>
        <end position="46"/>
    </location>
</feature>
<protein>
    <submittedName>
        <fullName evidence="9">Type VII secretion protein EccE</fullName>
    </submittedName>
</protein>